<reference evidence="1 2" key="1">
    <citation type="journal article" date="2004" name="Environ. Microbiol.">
        <title>Phylogeny-function analysis of (meta)genomic libraries: screening for expression of ribosomal RNA genes by large-insert library fluorescent in situ hybridization (LIL-FISH).</title>
        <authorList>
            <person name="Leveau J.H."/>
            <person name="Gerards S."/>
            <person name="de Boer W."/>
            <person name="van Veen J.A."/>
        </authorList>
    </citation>
    <scope>NUCLEOTIDE SEQUENCE [LARGE SCALE GENOMIC DNA]</scope>
    <source>
        <strain evidence="1 2">Ter331</strain>
    </source>
</reference>
<dbReference type="Proteomes" id="UP000008392">
    <property type="component" value="Chromosome"/>
</dbReference>
<organism evidence="1 2">
    <name type="scientific">Collimonas fungivorans (strain Ter331)</name>
    <dbReference type="NCBI Taxonomy" id="1005048"/>
    <lineage>
        <taxon>Bacteria</taxon>
        <taxon>Pseudomonadati</taxon>
        <taxon>Pseudomonadota</taxon>
        <taxon>Betaproteobacteria</taxon>
        <taxon>Burkholderiales</taxon>
        <taxon>Oxalobacteraceae</taxon>
        <taxon>Collimonas</taxon>
    </lineage>
</organism>
<dbReference type="EMBL" id="CP002745">
    <property type="protein sequence ID" value="AEK61483.1"/>
    <property type="molecule type" value="Genomic_DNA"/>
</dbReference>
<evidence type="ECO:0000313" key="2">
    <source>
        <dbReference type="Proteomes" id="UP000008392"/>
    </source>
</evidence>
<evidence type="ECO:0000313" key="1">
    <source>
        <dbReference type="EMBL" id="AEK61483.1"/>
    </source>
</evidence>
<reference evidence="1 2" key="3">
    <citation type="journal article" date="2008" name="FEMS Microbiol. Ecol.">
        <title>Identification and characterization of genes underlying chitinolysis in Collimonas fungivorans Ter331.</title>
        <authorList>
            <person name="Fritsche K."/>
            <person name="de Boer W."/>
            <person name="Gerards S."/>
            <person name="van den Berg M."/>
            <person name="van Veen J.A."/>
            <person name="Leveau J.H."/>
        </authorList>
    </citation>
    <scope>NUCLEOTIDE SEQUENCE [LARGE SCALE GENOMIC DNA]</scope>
    <source>
        <strain evidence="1 2">Ter331</strain>
    </source>
</reference>
<accession>G0A8L0</accession>
<dbReference type="AlphaFoldDB" id="G0A8L0"/>
<reference evidence="1 2" key="5">
    <citation type="journal article" date="2011" name="ISME J.">
        <title>Dual transcriptional profiling of a bacterial/fungal confrontation: Collimonas fungivorans versus Aspergillus niger.</title>
        <authorList>
            <person name="Mela F."/>
            <person name="Fritsche K."/>
            <person name="de Boer W."/>
            <person name="van Veen J.A."/>
            <person name="de Graaff L.H."/>
            <person name="van den Berg M."/>
            <person name="Leveau J.H."/>
        </authorList>
    </citation>
    <scope>NUCLEOTIDE SEQUENCE [LARGE SCALE GENOMIC DNA]</scope>
    <source>
        <strain evidence="1 2">Ter331</strain>
    </source>
</reference>
<reference evidence="2" key="6">
    <citation type="submission" date="2011-05" db="EMBL/GenBank/DDBJ databases">
        <title>Complete sequence of Collimonas fungivorans Ter331.</title>
        <authorList>
            <person name="Leveau J.H."/>
        </authorList>
    </citation>
    <scope>NUCLEOTIDE SEQUENCE [LARGE SCALE GENOMIC DNA]</scope>
    <source>
        <strain evidence="2">Ter331</strain>
    </source>
</reference>
<dbReference type="eggNOG" id="COG0667">
    <property type="taxonomic scope" value="Bacteria"/>
</dbReference>
<dbReference type="HOGENOM" id="CLU_2506973_0_0_4"/>
<sequence>MVVELAATLQAGVSHVGLHFWKKRRPLVETMAEIAEFVLPEFHLAGKVGFGTAPLGNMFRDIPEQEAPDTVEAARQNGIRYFWNN</sequence>
<reference evidence="1 2" key="4">
    <citation type="journal article" date="2010" name="Environ. Microbiol.">
        <title>The bacterial genus Collimonas: mycophagy, weathering and other adaptive solutions to life in oligotrophic soil environments.</title>
        <authorList>
            <person name="Leveau J.H."/>
            <person name="Uroz S."/>
            <person name="de Boer W."/>
        </authorList>
    </citation>
    <scope>NUCLEOTIDE SEQUENCE [LARGE SCALE GENOMIC DNA]</scope>
    <source>
        <strain evidence="1 2">Ter331</strain>
    </source>
</reference>
<dbReference type="KEGG" id="cfu:CFU_1651"/>
<keyword evidence="2" id="KW-1185">Reference proteome</keyword>
<dbReference type="STRING" id="1005048.CFU_1651"/>
<gene>
    <name evidence="1" type="ordered locus">CFU_1651</name>
</gene>
<reference evidence="1 2" key="2">
    <citation type="journal article" date="2006" name="J. Microbiol. Methods">
        <title>Genomic flank-sequencing of plasposon insertion sites for rapid identification of functional genes.</title>
        <authorList>
            <person name="Leveau J.H."/>
            <person name="Gerards S."/>
            <person name="Fritsche K."/>
            <person name="Zondag G."/>
            <person name="van Veen J.A."/>
        </authorList>
    </citation>
    <scope>NUCLEOTIDE SEQUENCE [LARGE SCALE GENOMIC DNA]</scope>
    <source>
        <strain evidence="1 2">Ter331</strain>
    </source>
</reference>
<name>G0A8L0_COLFT</name>
<proteinExistence type="predicted"/>
<protein>
    <submittedName>
        <fullName evidence="1">Uncharacterized protein</fullName>
    </submittedName>
</protein>